<keyword evidence="5" id="KW-0560">Oxidoreductase</keyword>
<protein>
    <submittedName>
        <fullName evidence="7">Oxidoreductase</fullName>
    </submittedName>
</protein>
<dbReference type="PROSITE" id="PS51387">
    <property type="entry name" value="FAD_PCMH"/>
    <property type="match status" value="1"/>
</dbReference>
<comment type="cofactor">
    <cofactor evidence="1">
        <name>FAD</name>
        <dbReference type="ChEBI" id="CHEBI:57692"/>
    </cofactor>
</comment>
<evidence type="ECO:0000259" key="6">
    <source>
        <dbReference type="PROSITE" id="PS51387"/>
    </source>
</evidence>
<dbReference type="Gene3D" id="3.30.43.10">
    <property type="entry name" value="Uridine Diphospho-n-acetylenolpyruvylglucosamine Reductase, domain 2"/>
    <property type="match status" value="1"/>
</dbReference>
<keyword evidence="3" id="KW-0285">Flavoprotein</keyword>
<dbReference type="Gene3D" id="3.40.462.20">
    <property type="match status" value="1"/>
</dbReference>
<dbReference type="InterPro" id="IPR016169">
    <property type="entry name" value="FAD-bd_PCMH_sub2"/>
</dbReference>
<reference evidence="7" key="2">
    <citation type="submission" date="2020-09" db="EMBL/GenBank/DDBJ databases">
        <authorList>
            <person name="Sun Q."/>
            <person name="Zhou Y."/>
        </authorList>
    </citation>
    <scope>NUCLEOTIDE SEQUENCE</scope>
    <source>
        <strain evidence="7">CGMCC 1.15478</strain>
    </source>
</reference>
<dbReference type="GO" id="GO:0071949">
    <property type="term" value="F:FAD binding"/>
    <property type="evidence" value="ECO:0007669"/>
    <property type="project" value="InterPro"/>
</dbReference>
<dbReference type="InterPro" id="IPR050416">
    <property type="entry name" value="FAD-linked_Oxidoreductase"/>
</dbReference>
<dbReference type="PANTHER" id="PTHR42973:SF39">
    <property type="entry name" value="FAD-BINDING PCMH-TYPE DOMAIN-CONTAINING PROTEIN"/>
    <property type="match status" value="1"/>
</dbReference>
<dbReference type="Gene3D" id="3.30.465.10">
    <property type="match status" value="1"/>
</dbReference>
<dbReference type="Pfam" id="PF01565">
    <property type="entry name" value="FAD_binding_4"/>
    <property type="match status" value="1"/>
</dbReference>
<comment type="similarity">
    <text evidence="2">Belongs to the oxygen-dependent FAD-linked oxidoreductase family.</text>
</comment>
<proteinExistence type="inferred from homology"/>
<dbReference type="InterPro" id="IPR012951">
    <property type="entry name" value="BBE"/>
</dbReference>
<accession>A0A916U0U6</accession>
<evidence type="ECO:0000256" key="5">
    <source>
        <dbReference type="ARBA" id="ARBA00023002"/>
    </source>
</evidence>
<evidence type="ECO:0000256" key="2">
    <source>
        <dbReference type="ARBA" id="ARBA00005466"/>
    </source>
</evidence>
<evidence type="ECO:0000256" key="1">
    <source>
        <dbReference type="ARBA" id="ARBA00001974"/>
    </source>
</evidence>
<evidence type="ECO:0000256" key="3">
    <source>
        <dbReference type="ARBA" id="ARBA00022630"/>
    </source>
</evidence>
<gene>
    <name evidence="7" type="ORF">GCM10011410_05680</name>
</gene>
<dbReference type="RefSeq" id="WP_188670454.1">
    <property type="nucleotide sequence ID" value="NZ_BMJH01000001.1"/>
</dbReference>
<feature type="domain" description="FAD-binding PCMH-type" evidence="6">
    <location>
        <begin position="36"/>
        <end position="206"/>
    </location>
</feature>
<dbReference type="PANTHER" id="PTHR42973">
    <property type="entry name" value="BINDING OXIDOREDUCTASE, PUTATIVE (AFU_ORTHOLOGUE AFUA_1G17690)-RELATED"/>
    <property type="match status" value="1"/>
</dbReference>
<dbReference type="SUPFAM" id="SSF56176">
    <property type="entry name" value="FAD-binding/transporter-associated domain-like"/>
    <property type="match status" value="1"/>
</dbReference>
<dbReference type="InterPro" id="IPR016167">
    <property type="entry name" value="FAD-bd_PCMH_sub1"/>
</dbReference>
<dbReference type="AlphaFoldDB" id="A0A916U0U6"/>
<evidence type="ECO:0000313" key="7">
    <source>
        <dbReference type="EMBL" id="GGC56131.1"/>
    </source>
</evidence>
<evidence type="ECO:0000256" key="4">
    <source>
        <dbReference type="ARBA" id="ARBA00022827"/>
    </source>
</evidence>
<dbReference type="GO" id="GO:0016491">
    <property type="term" value="F:oxidoreductase activity"/>
    <property type="evidence" value="ECO:0007669"/>
    <property type="project" value="UniProtKB-KW"/>
</dbReference>
<evidence type="ECO:0000313" key="8">
    <source>
        <dbReference type="Proteomes" id="UP000641514"/>
    </source>
</evidence>
<dbReference type="EMBL" id="BMJH01000001">
    <property type="protein sequence ID" value="GGC56131.1"/>
    <property type="molecule type" value="Genomic_DNA"/>
</dbReference>
<sequence length="457" mass="48970">MNGTPALTILEGTRGAVITQHSPEYDQARSVYNGMIDRRPLAIVQAVDVDDVRTTIAAATEGGFDLAIRDGAHSVPGFGTVDDGIVLDLSTMKGIRIDPEKRIARVQGGCTWGDFDRAAHSFGLATTGGIISTTGVAGLTLGGGIGYLSRAHGLSIDNLRSAEVVLADGSFVTANEAEHPDLFWALRGGGGNFGVVTELEFDLHPVGTIYGGPMFFELDAGEELFATYREWIAAAPRAMGAFPGFQIAPPLPFIPADRVGEPFLLVVSCFNGSDGEAEGLLQELRAVGQPVAEHIGRMPYPALNSAFDGLLPAGLQHYWKAAFLSELTDEAIAVHLQYGPKLPAMESTMHLYPIDGAVQDIAADATAFAYRDANFAPVIAGMWPDPADNNANIKWVRDYHAALEPHTSNGGYINFMAEDDQSRIRANYGPNYDRLVGVKKTYDPGNVFHLNQNIVPI</sequence>
<keyword evidence="4" id="KW-0274">FAD</keyword>
<organism evidence="7 8">
    <name type="scientific">Hoyosella rhizosphaerae</name>
    <dbReference type="NCBI Taxonomy" id="1755582"/>
    <lineage>
        <taxon>Bacteria</taxon>
        <taxon>Bacillati</taxon>
        <taxon>Actinomycetota</taxon>
        <taxon>Actinomycetes</taxon>
        <taxon>Mycobacteriales</taxon>
        <taxon>Hoyosellaceae</taxon>
        <taxon>Hoyosella</taxon>
    </lineage>
</organism>
<reference evidence="7" key="1">
    <citation type="journal article" date="2014" name="Int. J. Syst. Evol. Microbiol.">
        <title>Complete genome sequence of Corynebacterium casei LMG S-19264T (=DSM 44701T), isolated from a smear-ripened cheese.</title>
        <authorList>
            <consortium name="US DOE Joint Genome Institute (JGI-PGF)"/>
            <person name="Walter F."/>
            <person name="Albersmeier A."/>
            <person name="Kalinowski J."/>
            <person name="Ruckert C."/>
        </authorList>
    </citation>
    <scope>NUCLEOTIDE SEQUENCE</scope>
    <source>
        <strain evidence="7">CGMCC 1.15478</strain>
    </source>
</reference>
<dbReference type="Proteomes" id="UP000641514">
    <property type="component" value="Unassembled WGS sequence"/>
</dbReference>
<dbReference type="InterPro" id="IPR006094">
    <property type="entry name" value="Oxid_FAD_bind_N"/>
</dbReference>
<name>A0A916U0U6_9ACTN</name>
<keyword evidence="8" id="KW-1185">Reference proteome</keyword>
<comment type="caution">
    <text evidence="7">The sequence shown here is derived from an EMBL/GenBank/DDBJ whole genome shotgun (WGS) entry which is preliminary data.</text>
</comment>
<dbReference type="InterPro" id="IPR016166">
    <property type="entry name" value="FAD-bd_PCMH"/>
</dbReference>
<dbReference type="InterPro" id="IPR036318">
    <property type="entry name" value="FAD-bd_PCMH-like_sf"/>
</dbReference>
<dbReference type="Pfam" id="PF08031">
    <property type="entry name" value="BBE"/>
    <property type="match status" value="1"/>
</dbReference>